<sequence>MTAALTHERAFSSTATVTLEVVVPVYNEEVDLGPCVERLRAHLATLPWSWRVTIADNASTDGTAVLAHRLAHEYDDVRVVHLDQKGRGRALKQAWRSSDAAVLAYMDVDLSTDLSALLPLVAPLVSGHSDLAIGTRLGHGSRVVRGPKREVISRSYNLLLRSTLRARFSDAQCGFKALRADVAREMLPLVRDDAWFFDTELLVLAERAGLRIHEVPVDWVDDPDSRVDVVRTAIDDLRGMARLGRSLVRGEVPLAEVGERLGRTSAAAGSGRLGSQLAVFVVIGVLSTLGYAVLYLGLRQLTTAFAANLLALLITAVANTAANRRLTFGVRGRRHAWRHQVRGLGVFGFGLGLTTAALWSAEALGVRGSGPEVVVLTAANLVVTVLRFAAMRLWVFRTR</sequence>
<accession>A0A930Y5Q6</accession>
<evidence type="ECO:0000259" key="16">
    <source>
        <dbReference type="Pfam" id="PF04138"/>
    </source>
</evidence>
<gene>
    <name evidence="17" type="ORF">ISG29_00400</name>
</gene>
<keyword evidence="7" id="KW-0808">Transferase</keyword>
<evidence type="ECO:0000256" key="10">
    <source>
        <dbReference type="ARBA" id="ARBA00022968"/>
    </source>
</evidence>
<comment type="subcellular location">
    <subcellularLocation>
        <location evidence="2">Endoplasmic reticulum membrane</location>
        <topology evidence="2">Single-pass membrane protein</topology>
    </subcellularLocation>
    <subcellularLocation>
        <location evidence="1">Membrane</location>
        <topology evidence="1">Multi-pass membrane protein</topology>
    </subcellularLocation>
</comment>
<comment type="similarity">
    <text evidence="4">Belongs to the glycosyltransferase 2 family.</text>
</comment>
<evidence type="ECO:0000259" key="15">
    <source>
        <dbReference type="Pfam" id="PF00535"/>
    </source>
</evidence>
<evidence type="ECO:0000256" key="9">
    <source>
        <dbReference type="ARBA" id="ARBA00022824"/>
    </source>
</evidence>
<dbReference type="PANTHER" id="PTHR10859">
    <property type="entry name" value="GLYCOSYL TRANSFERASE"/>
    <property type="match status" value="1"/>
</dbReference>
<dbReference type="Proteomes" id="UP000656804">
    <property type="component" value="Unassembled WGS sequence"/>
</dbReference>
<organism evidence="17 18">
    <name type="scientific">Nocardioides acrostichi</name>
    <dbReference type="NCBI Taxonomy" id="2784339"/>
    <lineage>
        <taxon>Bacteria</taxon>
        <taxon>Bacillati</taxon>
        <taxon>Actinomycetota</taxon>
        <taxon>Actinomycetes</taxon>
        <taxon>Propionibacteriales</taxon>
        <taxon>Nocardioidaceae</taxon>
        <taxon>Nocardioides</taxon>
    </lineage>
</organism>
<dbReference type="Pfam" id="PF04138">
    <property type="entry name" value="GtrA_DPMS_TM"/>
    <property type="match status" value="1"/>
</dbReference>
<keyword evidence="8 14" id="KW-0812">Transmembrane</keyword>
<evidence type="ECO:0000256" key="13">
    <source>
        <dbReference type="ARBA" id="ARBA00045097"/>
    </source>
</evidence>
<evidence type="ECO:0000256" key="6">
    <source>
        <dbReference type="ARBA" id="ARBA00022676"/>
    </source>
</evidence>
<keyword evidence="6" id="KW-0328">Glycosyltransferase</keyword>
<evidence type="ECO:0000256" key="5">
    <source>
        <dbReference type="ARBA" id="ARBA00012583"/>
    </source>
</evidence>
<evidence type="ECO:0000256" key="2">
    <source>
        <dbReference type="ARBA" id="ARBA00004389"/>
    </source>
</evidence>
<feature type="transmembrane region" description="Helical" evidence="14">
    <location>
        <begin position="277"/>
        <end position="298"/>
    </location>
</feature>
<dbReference type="FunFam" id="3.90.550.10:FF:000131">
    <property type="entry name" value="Glycosyl transferase"/>
    <property type="match status" value="1"/>
</dbReference>
<evidence type="ECO:0000256" key="3">
    <source>
        <dbReference type="ARBA" id="ARBA00004922"/>
    </source>
</evidence>
<proteinExistence type="inferred from homology"/>
<evidence type="ECO:0000256" key="4">
    <source>
        <dbReference type="ARBA" id="ARBA00006739"/>
    </source>
</evidence>
<dbReference type="AlphaFoldDB" id="A0A930Y5Q6"/>
<keyword evidence="11 14" id="KW-1133">Transmembrane helix</keyword>
<evidence type="ECO:0000256" key="1">
    <source>
        <dbReference type="ARBA" id="ARBA00004141"/>
    </source>
</evidence>
<evidence type="ECO:0000313" key="18">
    <source>
        <dbReference type="Proteomes" id="UP000656804"/>
    </source>
</evidence>
<comment type="caution">
    <text evidence="17">The sequence shown here is derived from an EMBL/GenBank/DDBJ whole genome shotgun (WGS) entry which is preliminary data.</text>
</comment>
<name>A0A930Y5Q6_9ACTN</name>
<evidence type="ECO:0000313" key="17">
    <source>
        <dbReference type="EMBL" id="MBF4160131.1"/>
    </source>
</evidence>
<dbReference type="GO" id="GO:0006487">
    <property type="term" value="P:protein N-linked glycosylation"/>
    <property type="evidence" value="ECO:0007669"/>
    <property type="project" value="TreeGrafter"/>
</dbReference>
<dbReference type="InterPro" id="IPR001173">
    <property type="entry name" value="Glyco_trans_2-like"/>
</dbReference>
<keyword evidence="9" id="KW-0256">Endoplasmic reticulum</keyword>
<reference evidence="17" key="1">
    <citation type="submission" date="2020-11" db="EMBL/GenBank/DDBJ databases">
        <title>Nocardioides sp. CBS4Y-1, whole genome shotgun sequence.</title>
        <authorList>
            <person name="Tuo L."/>
        </authorList>
    </citation>
    <scope>NUCLEOTIDE SEQUENCE</scope>
    <source>
        <strain evidence="17">CBS4Y-1</strain>
    </source>
</reference>
<dbReference type="GO" id="GO:0004581">
    <property type="term" value="F:dolichyl-phosphate beta-glucosyltransferase activity"/>
    <property type="evidence" value="ECO:0007669"/>
    <property type="project" value="UniProtKB-EC"/>
</dbReference>
<feature type="transmembrane region" description="Helical" evidence="14">
    <location>
        <begin position="343"/>
        <end position="361"/>
    </location>
</feature>
<dbReference type="InterPro" id="IPR029044">
    <property type="entry name" value="Nucleotide-diphossugar_trans"/>
</dbReference>
<comment type="pathway">
    <text evidence="3">Protein modification; protein glycosylation.</text>
</comment>
<protein>
    <recommendedName>
        <fullName evidence="5">dolichyl-phosphate beta-glucosyltransferase</fullName>
        <ecNumber evidence="5">2.4.1.117</ecNumber>
    </recommendedName>
</protein>
<dbReference type="EMBL" id="JADIVZ010000001">
    <property type="protein sequence ID" value="MBF4160131.1"/>
    <property type="molecule type" value="Genomic_DNA"/>
</dbReference>
<dbReference type="InterPro" id="IPR007267">
    <property type="entry name" value="GtrA_DPMS_TM"/>
</dbReference>
<comment type="catalytic activity">
    <reaction evidence="13">
        <text>a di-trans,poly-cis-dolichyl phosphate + UDP-alpha-D-glucose = a di-trans,poly-cis-dolichyl beta-D-glucosyl phosphate + UDP</text>
        <dbReference type="Rhea" id="RHEA:15401"/>
        <dbReference type="Rhea" id="RHEA-COMP:19498"/>
        <dbReference type="Rhea" id="RHEA-COMP:19502"/>
        <dbReference type="ChEBI" id="CHEBI:57525"/>
        <dbReference type="ChEBI" id="CHEBI:57683"/>
        <dbReference type="ChEBI" id="CHEBI:58223"/>
        <dbReference type="ChEBI" id="CHEBI:58885"/>
        <dbReference type="EC" id="2.4.1.117"/>
    </reaction>
    <physiologicalReaction direction="left-to-right" evidence="13">
        <dbReference type="Rhea" id="RHEA:15402"/>
    </physiologicalReaction>
</comment>
<dbReference type="CDD" id="cd04188">
    <property type="entry name" value="DPG_synthase"/>
    <property type="match status" value="1"/>
</dbReference>
<evidence type="ECO:0000256" key="7">
    <source>
        <dbReference type="ARBA" id="ARBA00022679"/>
    </source>
</evidence>
<feature type="domain" description="GtrA/DPMS transmembrane" evidence="16">
    <location>
        <begin position="280"/>
        <end position="396"/>
    </location>
</feature>
<dbReference type="Pfam" id="PF00535">
    <property type="entry name" value="Glycos_transf_2"/>
    <property type="match status" value="1"/>
</dbReference>
<evidence type="ECO:0000256" key="12">
    <source>
        <dbReference type="ARBA" id="ARBA00023136"/>
    </source>
</evidence>
<evidence type="ECO:0000256" key="11">
    <source>
        <dbReference type="ARBA" id="ARBA00022989"/>
    </source>
</evidence>
<feature type="transmembrane region" description="Helical" evidence="14">
    <location>
        <begin position="304"/>
        <end position="322"/>
    </location>
</feature>
<dbReference type="GO" id="GO:0016020">
    <property type="term" value="C:membrane"/>
    <property type="evidence" value="ECO:0007669"/>
    <property type="project" value="UniProtKB-SubCell"/>
</dbReference>
<dbReference type="GO" id="GO:0000271">
    <property type="term" value="P:polysaccharide biosynthetic process"/>
    <property type="evidence" value="ECO:0007669"/>
    <property type="project" value="InterPro"/>
</dbReference>
<evidence type="ECO:0000256" key="8">
    <source>
        <dbReference type="ARBA" id="ARBA00022692"/>
    </source>
</evidence>
<keyword evidence="18" id="KW-1185">Reference proteome</keyword>
<dbReference type="SUPFAM" id="SSF53448">
    <property type="entry name" value="Nucleotide-diphospho-sugar transferases"/>
    <property type="match status" value="1"/>
</dbReference>
<dbReference type="InterPro" id="IPR035518">
    <property type="entry name" value="DPG_synthase"/>
</dbReference>
<feature type="transmembrane region" description="Helical" evidence="14">
    <location>
        <begin position="373"/>
        <end position="395"/>
    </location>
</feature>
<keyword evidence="10" id="KW-0735">Signal-anchor</keyword>
<feature type="domain" description="Glycosyltransferase 2-like" evidence="15">
    <location>
        <begin position="21"/>
        <end position="186"/>
    </location>
</feature>
<keyword evidence="12 14" id="KW-0472">Membrane</keyword>
<dbReference type="RefSeq" id="WP_194501400.1">
    <property type="nucleotide sequence ID" value="NZ_JADIVZ010000001.1"/>
</dbReference>
<evidence type="ECO:0000256" key="14">
    <source>
        <dbReference type="SAM" id="Phobius"/>
    </source>
</evidence>
<dbReference type="EC" id="2.4.1.117" evidence="5"/>
<dbReference type="Gene3D" id="3.90.550.10">
    <property type="entry name" value="Spore Coat Polysaccharide Biosynthesis Protein SpsA, Chain A"/>
    <property type="match status" value="1"/>
</dbReference>
<dbReference type="PANTHER" id="PTHR10859:SF91">
    <property type="entry name" value="DOLICHYL-PHOSPHATE BETA-GLUCOSYLTRANSFERASE"/>
    <property type="match status" value="1"/>
</dbReference>